<organism evidence="2 3">
    <name type="scientific">Microseira wollei NIES-4236</name>
    <dbReference type="NCBI Taxonomy" id="2530354"/>
    <lineage>
        <taxon>Bacteria</taxon>
        <taxon>Bacillati</taxon>
        <taxon>Cyanobacteriota</taxon>
        <taxon>Cyanophyceae</taxon>
        <taxon>Oscillatoriophycideae</taxon>
        <taxon>Aerosakkonematales</taxon>
        <taxon>Aerosakkonemataceae</taxon>
        <taxon>Microseira</taxon>
    </lineage>
</organism>
<dbReference type="PANTHER" id="PTHR43685:SF2">
    <property type="entry name" value="GLYCOSYLTRANSFERASE 2-LIKE DOMAIN-CONTAINING PROTEIN"/>
    <property type="match status" value="1"/>
</dbReference>
<dbReference type="Pfam" id="PF00535">
    <property type="entry name" value="Glycos_transf_2"/>
    <property type="match status" value="1"/>
</dbReference>
<dbReference type="InterPro" id="IPR001173">
    <property type="entry name" value="Glyco_trans_2-like"/>
</dbReference>
<dbReference type="InterPro" id="IPR029044">
    <property type="entry name" value="Nucleotide-diphossugar_trans"/>
</dbReference>
<reference evidence="2" key="1">
    <citation type="submission" date="2019-10" db="EMBL/GenBank/DDBJ databases">
        <title>Draft genome sequece of Microseira wollei NIES-4236.</title>
        <authorList>
            <person name="Yamaguchi H."/>
            <person name="Suzuki S."/>
            <person name="Kawachi M."/>
        </authorList>
    </citation>
    <scope>NUCLEOTIDE SEQUENCE</scope>
    <source>
        <strain evidence="2">NIES-4236</strain>
    </source>
</reference>
<dbReference type="CDD" id="cd02440">
    <property type="entry name" value="AdoMet_MTases"/>
    <property type="match status" value="1"/>
</dbReference>
<evidence type="ECO:0000313" key="2">
    <source>
        <dbReference type="EMBL" id="GET42079.1"/>
    </source>
</evidence>
<name>A0AAV3XI17_9CYAN</name>
<accession>A0AAV3XI17</accession>
<keyword evidence="3" id="KW-1185">Reference proteome</keyword>
<evidence type="ECO:0000313" key="3">
    <source>
        <dbReference type="Proteomes" id="UP001050975"/>
    </source>
</evidence>
<dbReference type="Gene3D" id="3.40.50.150">
    <property type="entry name" value="Vaccinia Virus protein VP39"/>
    <property type="match status" value="1"/>
</dbReference>
<dbReference type="AlphaFoldDB" id="A0AAV3XI17"/>
<dbReference type="EMBL" id="BLAY01000147">
    <property type="protein sequence ID" value="GET42079.1"/>
    <property type="molecule type" value="Genomic_DNA"/>
</dbReference>
<comment type="caution">
    <text evidence="2">The sequence shown here is derived from an EMBL/GenBank/DDBJ whole genome shotgun (WGS) entry which is preliminary data.</text>
</comment>
<dbReference type="InterPro" id="IPR050834">
    <property type="entry name" value="Glycosyltransf_2"/>
</dbReference>
<proteinExistence type="predicted"/>
<sequence length="796" mass="90889">METIIITAANADYFELVQGTILSIREKTQGANAIIGFFDLGCTPEQLEWLQGKVNIIKQPDWEFNFPGKDEATVHFKGLLARPFLRKYFPNFDIYLWIDADAWVQDWKAIDLFVQGAKRGGLAIVPEIDRGSEIQYGGLRKFWWQWVYNKYQEAFGEEVAENLYSYPVLNAGVFALHKDAPHWEVWAEYLNQGLQQSVSLMKAQFAINLSVYQGGLFDKTEMLPAWCNWNCQHAFPSWEQEKSCFVEPYLPHTPIGILHLSGPVKEKQIQLKTTDGYMVEVKLLYQVTDQLSPKQKPALNPCYELMPKGSRSSAQQIIPLLIELLQPFPPNTVVDLGCGLGNWLAVFKEFGIEDCLGIDGEYLDPNLLQIPLSQFTSHDLKQPLPIEKKFDLAICLEVAEYLPSECGEQLINSLTQLAPVILFSAAIPFQAGFHLNEQWPQYWVNLFQKNGYAVVDVLRKKIWSNEKVEPWYAQNIFIFVKQDCLSRYPELEKAYQNTNISQLAIVHPRIYLYSLSTNQPNVFDRLPLPPINVFVEPEKQPLVSVVIPCYNQAKFLPESVASIVAQTYENWEIIIVNDGSPDNTSEVARNLIAIYPDKSIRLIEKVNGGVASARNAGIAAATGEYIMPLDADDTLSSNALDYLMNISLKSEVPCVAFASHRVFGIDHTMLRHSYDMYSAENIKKFNMLHPSALYHKVVWDLVKGYKENMIVQGYEDWEFWINCHRQNIPFLGTREFLINYRRTEGSMISNATKKHQQLLAEIICYNREIFDDETIKAAEEILEAEQIKLAAAPTCE</sequence>
<dbReference type="Proteomes" id="UP001050975">
    <property type="component" value="Unassembled WGS sequence"/>
</dbReference>
<dbReference type="Gene3D" id="3.90.550.10">
    <property type="entry name" value="Spore Coat Polysaccharide Biosynthesis Protein SpsA, Chain A"/>
    <property type="match status" value="2"/>
</dbReference>
<dbReference type="InterPro" id="IPR029063">
    <property type="entry name" value="SAM-dependent_MTases_sf"/>
</dbReference>
<dbReference type="RefSeq" id="WP_226589043.1">
    <property type="nucleotide sequence ID" value="NZ_BLAY01000147.1"/>
</dbReference>
<gene>
    <name evidence="2" type="ORF">MiSe_68930</name>
</gene>
<protein>
    <submittedName>
        <fullName evidence="2">Macrocin-O-methyltransferase domain protein</fullName>
    </submittedName>
</protein>
<dbReference type="SUPFAM" id="SSF53335">
    <property type="entry name" value="S-adenosyl-L-methionine-dependent methyltransferases"/>
    <property type="match status" value="1"/>
</dbReference>
<dbReference type="CDD" id="cd00761">
    <property type="entry name" value="Glyco_tranf_GTA_type"/>
    <property type="match status" value="1"/>
</dbReference>
<evidence type="ECO:0000259" key="1">
    <source>
        <dbReference type="Pfam" id="PF00535"/>
    </source>
</evidence>
<dbReference type="PANTHER" id="PTHR43685">
    <property type="entry name" value="GLYCOSYLTRANSFERASE"/>
    <property type="match status" value="1"/>
</dbReference>
<feature type="domain" description="Glycosyltransferase 2-like" evidence="1">
    <location>
        <begin position="544"/>
        <end position="672"/>
    </location>
</feature>
<dbReference type="SUPFAM" id="SSF53448">
    <property type="entry name" value="Nucleotide-diphospho-sugar transferases"/>
    <property type="match status" value="2"/>
</dbReference>
<dbReference type="Pfam" id="PF13489">
    <property type="entry name" value="Methyltransf_23"/>
    <property type="match status" value="1"/>
</dbReference>